<evidence type="ECO:0000313" key="2">
    <source>
        <dbReference type="EMBL" id="KFZ36535.1"/>
    </source>
</evidence>
<comment type="caution">
    <text evidence="2">The sequence shown here is derived from an EMBL/GenBank/DDBJ whole genome shotgun (WGS) entry which is preliminary data.</text>
</comment>
<sequence length="440" mass="49579">MTELFQTNVDVIQSRWPQAAMVLKQQNIDSLDAALVTGSNQTISINGVQLSSRHDRVAETQLFLSTLPNDIKHATLYGFGMGDIPSIALEEGRLDQLDICILNPTIFALVLSYTDQTAWLSHPGVSLELQPKQNRLRKPYLVVPADLELISDENARLRDLLMYELNLNYANSSHKNDNPAIMQRFEDNRTFMQQDPDVSALKNTVASTSAVVIGSGPSLEQQYEKLAALCLRSERPIIIAVDTALRGLLHHNITPDIVVSIDGLVSFQLPLEKTDAIKLVYFPRVRTENIQEWRGSRYNALGDTQLYDNLATQFPEKTRLYANGSVLHPAIDIAVLLGCQDIYLCGSDFCFCGNKSHAFWDEYAVKDKNISYWMSLEQKNVQSAVHWVINGYGEKVATNLNFRSFLRSLELYLEKHPTTRFHQCSKDSAKVIGADFRELP</sequence>
<dbReference type="OrthoDB" id="8708422at2"/>
<dbReference type="Proteomes" id="UP000029264">
    <property type="component" value="Unassembled WGS sequence"/>
</dbReference>
<dbReference type="PANTHER" id="PTHR41786">
    <property type="entry name" value="MOTILITY ACCESSORY FACTOR MAF"/>
    <property type="match status" value="1"/>
</dbReference>
<accession>A0A094J9E2</accession>
<evidence type="ECO:0000313" key="3">
    <source>
        <dbReference type="Proteomes" id="UP000029264"/>
    </source>
</evidence>
<dbReference type="eggNOG" id="COG2604">
    <property type="taxonomic scope" value="Bacteria"/>
</dbReference>
<keyword evidence="3" id="KW-1185">Reference proteome</keyword>
<dbReference type="PANTHER" id="PTHR41786:SF1">
    <property type="entry name" value="6-HYDROXYMETHYLPTERIN DIPHOSPHOKINASE MPTE-LIKE DOMAIN-CONTAINING PROTEIN"/>
    <property type="match status" value="1"/>
</dbReference>
<gene>
    <name evidence="2" type="ORF">HR45_15465</name>
</gene>
<feature type="domain" description="6-hydroxymethylpterin diphosphokinase MptE-like" evidence="1">
    <location>
        <begin position="185"/>
        <end position="352"/>
    </location>
</feature>
<name>A0A094J9E2_9GAMM</name>
<dbReference type="AlphaFoldDB" id="A0A094J9E2"/>
<evidence type="ECO:0000259" key="1">
    <source>
        <dbReference type="Pfam" id="PF01973"/>
    </source>
</evidence>
<dbReference type="Pfam" id="PF01973">
    <property type="entry name" value="MptE-like"/>
    <property type="match status" value="1"/>
</dbReference>
<dbReference type="STRING" id="1515746.HR45_15465"/>
<reference evidence="2 3" key="1">
    <citation type="submission" date="2014-06" db="EMBL/GenBank/DDBJ databases">
        <title>Shewanella sp. YQH10.</title>
        <authorList>
            <person name="Liu Y."/>
            <person name="Zeng R."/>
        </authorList>
    </citation>
    <scope>NUCLEOTIDE SEQUENCE [LARGE SCALE GENOMIC DNA]</scope>
    <source>
        <strain evidence="2 3">YQH10</strain>
    </source>
</reference>
<dbReference type="EMBL" id="JPEO01000016">
    <property type="protein sequence ID" value="KFZ36535.1"/>
    <property type="molecule type" value="Genomic_DNA"/>
</dbReference>
<protein>
    <recommendedName>
        <fullName evidence="1">6-hydroxymethylpterin diphosphokinase MptE-like domain-containing protein</fullName>
    </recommendedName>
</protein>
<proteinExistence type="predicted"/>
<organism evidence="2 3">
    <name type="scientific">Shewanella mangrovi</name>
    <dbReference type="NCBI Taxonomy" id="1515746"/>
    <lineage>
        <taxon>Bacteria</taxon>
        <taxon>Pseudomonadati</taxon>
        <taxon>Pseudomonadota</taxon>
        <taxon>Gammaproteobacteria</taxon>
        <taxon>Alteromonadales</taxon>
        <taxon>Shewanellaceae</taxon>
        <taxon>Shewanella</taxon>
    </lineage>
</organism>
<dbReference type="RefSeq" id="WP_037444578.1">
    <property type="nucleotide sequence ID" value="NZ_JPEO01000016.1"/>
</dbReference>
<dbReference type="InterPro" id="IPR002826">
    <property type="entry name" value="MptE-like"/>
</dbReference>